<dbReference type="Proteomes" id="UP000078397">
    <property type="component" value="Unassembled WGS sequence"/>
</dbReference>
<dbReference type="GeneID" id="28855109"/>
<evidence type="ECO:0000313" key="2">
    <source>
        <dbReference type="Proteomes" id="UP000078397"/>
    </source>
</evidence>
<dbReference type="EMBL" id="LSBJ02000002">
    <property type="protein sequence ID" value="OAQ70315.1"/>
    <property type="molecule type" value="Genomic_DNA"/>
</dbReference>
<dbReference type="OrthoDB" id="4581301at2759"/>
<name>A0A179FXC0_METCM</name>
<proteinExistence type="predicted"/>
<dbReference type="AlphaFoldDB" id="A0A179FXC0"/>
<dbReference type="KEGG" id="pchm:VFPPC_13338"/>
<organism evidence="1 2">
    <name type="scientific">Pochonia chlamydosporia 170</name>
    <dbReference type="NCBI Taxonomy" id="1380566"/>
    <lineage>
        <taxon>Eukaryota</taxon>
        <taxon>Fungi</taxon>
        <taxon>Dikarya</taxon>
        <taxon>Ascomycota</taxon>
        <taxon>Pezizomycotina</taxon>
        <taxon>Sordariomycetes</taxon>
        <taxon>Hypocreomycetidae</taxon>
        <taxon>Hypocreales</taxon>
        <taxon>Clavicipitaceae</taxon>
        <taxon>Pochonia</taxon>
    </lineage>
</organism>
<sequence>MIRSAAQLAKADLNVASHLRPKTFVKKLDKNNEPYYILAKKGLANNPDPDKEYSFFEMPNLLLDLDAEGTRHVRTVEDADEKLMQAKWAEVPRRTAVKTRLKAFEEQLYESRRKAHEIISQPTNIWRITPHDIVSAALQGGPGPQRKSARELTPAALISEKPKPTPSKNSEIVEKLRLENGIPPHAINEDQLLLNWMMLRHKSLTQHSQKRKPPSATQLIQALETQTTILGVRRLVFQALAAGTSINSFQNETKPESNLPHQIRSTCARILSQDSSNRDLYLQTLTFLGNLSERLSSHGAQLGPLLCGLALKLSAEIGSLEALSGWLYRSHHSGSKHNLLMEDVLSALTSLQSMLRNEHRVTLQSIEQRQLLFQLLTGIDENDTMALDSFRVYSMSFLNKSSSGIPSHVYSAYITLLGQLGAARTLWREWRELPSSISRDDEVVPAFCSALKQAIRVMPANDGELNPDPSLDECATLDYHAIELQDVAAWRERTDSTAGQVGVNVADCRSVLDLPLAECIKRARLW</sequence>
<gene>
    <name evidence="1" type="ORF">VFPPC_13338</name>
</gene>
<reference evidence="1 2" key="1">
    <citation type="journal article" date="2016" name="PLoS Pathog.">
        <title>Biosynthesis of antibiotic leucinostatins in bio-control fungus Purpureocillium lilacinum and their inhibition on phytophthora revealed by genome mining.</title>
        <authorList>
            <person name="Wang G."/>
            <person name="Liu Z."/>
            <person name="Lin R."/>
            <person name="Li E."/>
            <person name="Mao Z."/>
            <person name="Ling J."/>
            <person name="Yang Y."/>
            <person name="Yin W.B."/>
            <person name="Xie B."/>
        </authorList>
    </citation>
    <scope>NUCLEOTIDE SEQUENCE [LARGE SCALE GENOMIC DNA]</scope>
    <source>
        <strain evidence="1">170</strain>
    </source>
</reference>
<accession>A0A179FXC0</accession>
<keyword evidence="2" id="KW-1185">Reference proteome</keyword>
<protein>
    <submittedName>
        <fullName evidence="1">Uncharacterized protein</fullName>
    </submittedName>
</protein>
<dbReference type="RefSeq" id="XP_018146852.1">
    <property type="nucleotide sequence ID" value="XM_018291115.1"/>
</dbReference>
<dbReference type="STRING" id="1380566.A0A179FXC0"/>
<comment type="caution">
    <text evidence="1">The sequence shown here is derived from an EMBL/GenBank/DDBJ whole genome shotgun (WGS) entry which is preliminary data.</text>
</comment>
<evidence type="ECO:0000313" key="1">
    <source>
        <dbReference type="EMBL" id="OAQ70315.1"/>
    </source>
</evidence>